<organism evidence="2 3">
    <name type="scientific">Colletotrichum destructivum</name>
    <dbReference type="NCBI Taxonomy" id="34406"/>
    <lineage>
        <taxon>Eukaryota</taxon>
        <taxon>Fungi</taxon>
        <taxon>Dikarya</taxon>
        <taxon>Ascomycota</taxon>
        <taxon>Pezizomycotina</taxon>
        <taxon>Sordariomycetes</taxon>
        <taxon>Hypocreomycetidae</taxon>
        <taxon>Glomerellales</taxon>
        <taxon>Glomerellaceae</taxon>
        <taxon>Colletotrichum</taxon>
        <taxon>Colletotrichum destructivum species complex</taxon>
    </lineage>
</organism>
<proteinExistence type="predicted"/>
<keyword evidence="3" id="KW-1185">Reference proteome</keyword>
<gene>
    <name evidence="2" type="ORF">CDEST_12465</name>
</gene>
<evidence type="ECO:0000313" key="3">
    <source>
        <dbReference type="Proteomes" id="UP001322277"/>
    </source>
</evidence>
<dbReference type="GeneID" id="87948965"/>
<feature type="region of interest" description="Disordered" evidence="1">
    <location>
        <begin position="54"/>
        <end position="83"/>
    </location>
</feature>
<reference evidence="3" key="1">
    <citation type="journal article" date="2023" name="bioRxiv">
        <title>Complete genome of the Medicago anthracnose fungus, Colletotrichum destructivum, reveals a mini-chromosome-like region within a core chromosome.</title>
        <authorList>
            <person name="Lapalu N."/>
            <person name="Simon A."/>
            <person name="Lu A."/>
            <person name="Plaumann P.-L."/>
            <person name="Amselem J."/>
            <person name="Pigne S."/>
            <person name="Auger A."/>
            <person name="Koch C."/>
            <person name="Dallery J.-F."/>
            <person name="O'Connell R.J."/>
        </authorList>
    </citation>
    <scope>NUCLEOTIDE SEQUENCE [LARGE SCALE GENOMIC DNA]</scope>
    <source>
        <strain evidence="3">CBS 520.97</strain>
    </source>
</reference>
<sequence>MGRHSADKPITLLSRQTKPAVIEAWKISSFLQQQSLASQLSLVATYTVGRNIDSGNQSRILLPSTDRPASDDDDDDDAHNAND</sequence>
<dbReference type="RefSeq" id="XP_062784672.1">
    <property type="nucleotide sequence ID" value="XM_062928621.1"/>
</dbReference>
<dbReference type="Proteomes" id="UP001322277">
    <property type="component" value="Chromosome 8"/>
</dbReference>
<evidence type="ECO:0000313" key="2">
    <source>
        <dbReference type="EMBL" id="WQF87451.1"/>
    </source>
</evidence>
<protein>
    <submittedName>
        <fullName evidence="2">Uncharacterized protein</fullName>
    </submittedName>
</protein>
<accession>A0AAX4IW58</accession>
<dbReference type="KEGG" id="cdet:87948965"/>
<evidence type="ECO:0000256" key="1">
    <source>
        <dbReference type="SAM" id="MobiDB-lite"/>
    </source>
</evidence>
<name>A0AAX4IW58_9PEZI</name>
<dbReference type="EMBL" id="CP137312">
    <property type="protein sequence ID" value="WQF87451.1"/>
    <property type="molecule type" value="Genomic_DNA"/>
</dbReference>
<dbReference type="AlphaFoldDB" id="A0AAX4IW58"/>